<comment type="caution">
    <text evidence="1">The sequence shown here is derived from an EMBL/GenBank/DDBJ whole genome shotgun (WGS) entry which is preliminary data.</text>
</comment>
<name>A0ABV3HG58_9ACTN</name>
<evidence type="ECO:0008006" key="3">
    <source>
        <dbReference type="Google" id="ProtNLM"/>
    </source>
</evidence>
<evidence type="ECO:0000313" key="1">
    <source>
        <dbReference type="EMBL" id="MEV4291536.1"/>
    </source>
</evidence>
<reference evidence="1 2" key="1">
    <citation type="submission" date="2024-06" db="EMBL/GenBank/DDBJ databases">
        <title>The Natural Products Discovery Center: Release of the First 8490 Sequenced Strains for Exploring Actinobacteria Biosynthetic Diversity.</title>
        <authorList>
            <person name="Kalkreuter E."/>
            <person name="Kautsar S.A."/>
            <person name="Yang D."/>
            <person name="Bader C.D."/>
            <person name="Teijaro C.N."/>
            <person name="Fluegel L."/>
            <person name="Davis C.M."/>
            <person name="Simpson J.R."/>
            <person name="Lauterbach L."/>
            <person name="Steele A.D."/>
            <person name="Gui C."/>
            <person name="Meng S."/>
            <person name="Li G."/>
            <person name="Viehrig K."/>
            <person name="Ye F."/>
            <person name="Su P."/>
            <person name="Kiefer A.F."/>
            <person name="Nichols A."/>
            <person name="Cepeda A.J."/>
            <person name="Yan W."/>
            <person name="Fan B."/>
            <person name="Jiang Y."/>
            <person name="Adhikari A."/>
            <person name="Zheng C.-J."/>
            <person name="Schuster L."/>
            <person name="Cowan T.M."/>
            <person name="Smanski M.J."/>
            <person name="Chevrette M.G."/>
            <person name="De Carvalho L.P.S."/>
            <person name="Shen B."/>
        </authorList>
    </citation>
    <scope>NUCLEOTIDE SEQUENCE [LARGE SCALE GENOMIC DNA]</scope>
    <source>
        <strain evidence="1 2">NPDC049574</strain>
    </source>
</reference>
<dbReference type="Proteomes" id="UP001552427">
    <property type="component" value="Unassembled WGS sequence"/>
</dbReference>
<accession>A0ABV3HG58</accession>
<organism evidence="1 2">
    <name type="scientific">Nonomuraea bangladeshensis</name>
    <dbReference type="NCBI Taxonomy" id="404385"/>
    <lineage>
        <taxon>Bacteria</taxon>
        <taxon>Bacillati</taxon>
        <taxon>Actinomycetota</taxon>
        <taxon>Actinomycetes</taxon>
        <taxon>Streptosporangiales</taxon>
        <taxon>Streptosporangiaceae</taxon>
        <taxon>Nonomuraea</taxon>
    </lineage>
</organism>
<gene>
    <name evidence="1" type="ORF">AB0K40_39030</name>
</gene>
<dbReference type="RefSeq" id="WP_329591804.1">
    <property type="nucleotide sequence ID" value="NZ_JBFARM010000014.1"/>
</dbReference>
<keyword evidence="2" id="KW-1185">Reference proteome</keyword>
<evidence type="ECO:0000313" key="2">
    <source>
        <dbReference type="Proteomes" id="UP001552427"/>
    </source>
</evidence>
<protein>
    <recommendedName>
        <fullName evidence="3">FXSXX-COOH protein</fullName>
    </recommendedName>
</protein>
<dbReference type="EMBL" id="JBFARM010000014">
    <property type="protein sequence ID" value="MEV4291536.1"/>
    <property type="molecule type" value="Genomic_DNA"/>
</dbReference>
<sequence>MSDRLLPKSVRVFHSEVRSAASARLSPASPVGQARIARPTPYVTAASSTSGKKIVEA</sequence>
<proteinExistence type="predicted"/>